<dbReference type="PANTHER" id="PTHR23505:SF96">
    <property type="entry name" value="LP14756P"/>
    <property type="match status" value="1"/>
</dbReference>
<feature type="transmembrane region" description="Helical" evidence="8">
    <location>
        <begin position="470"/>
        <end position="488"/>
    </location>
</feature>
<evidence type="ECO:0000313" key="10">
    <source>
        <dbReference type="EMBL" id="EDX01042.2"/>
    </source>
</evidence>
<dbReference type="PANTHER" id="PTHR23505">
    <property type="entry name" value="SPINSTER"/>
    <property type="match status" value="1"/>
</dbReference>
<evidence type="ECO:0000256" key="5">
    <source>
        <dbReference type="ARBA" id="ARBA00023136"/>
    </source>
</evidence>
<dbReference type="Proteomes" id="UP000002282">
    <property type="component" value="Chromosome X"/>
</dbReference>
<feature type="compositionally biased region" description="Polar residues" evidence="7">
    <location>
        <begin position="574"/>
        <end position="601"/>
    </location>
</feature>
<dbReference type="InterPro" id="IPR020846">
    <property type="entry name" value="MFS_dom"/>
</dbReference>
<proteinExistence type="inferred from homology"/>
<reference evidence="10 11" key="2">
    <citation type="journal article" date="2007" name="PLoS Biol.">
        <title>Principles of genome evolution in the Drosophila melanogaster species group.</title>
        <authorList>
            <person name="Ranz J.M."/>
            <person name="Maurin D."/>
            <person name="Chan Y.S."/>
            <person name="von Grotthuss M."/>
            <person name="Hillier L.W."/>
            <person name="Roote J."/>
            <person name="Ashburner M."/>
            <person name="Bergman C.M."/>
        </authorList>
    </citation>
    <scope>NUCLEOTIDE SEQUENCE [LARGE SCALE GENOMIC DNA]</scope>
    <source>
        <strain evidence="11">Tai18E2 / Tucson 14021-0261.01</strain>
    </source>
</reference>
<feature type="transmembrane region" description="Helical" evidence="8">
    <location>
        <begin position="374"/>
        <end position="396"/>
    </location>
</feature>
<dbReference type="InterPro" id="IPR036259">
    <property type="entry name" value="MFS_trans_sf"/>
</dbReference>
<evidence type="ECO:0000256" key="2">
    <source>
        <dbReference type="ARBA" id="ARBA00022448"/>
    </source>
</evidence>
<evidence type="ECO:0000259" key="9">
    <source>
        <dbReference type="PROSITE" id="PS50850"/>
    </source>
</evidence>
<keyword evidence="11" id="KW-1185">Reference proteome</keyword>
<evidence type="ECO:0000256" key="6">
    <source>
        <dbReference type="ARBA" id="ARBA00024338"/>
    </source>
</evidence>
<name>B4PZ75_DROYA</name>
<dbReference type="InterPro" id="IPR044770">
    <property type="entry name" value="MFS_spinster-like"/>
</dbReference>
<dbReference type="AlphaFoldDB" id="B4PZ75"/>
<keyword evidence="2" id="KW-0813">Transport</keyword>
<dbReference type="Gene3D" id="1.20.1250.20">
    <property type="entry name" value="MFS general substrate transporter like domains"/>
    <property type="match status" value="1"/>
</dbReference>
<organism evidence="10 11">
    <name type="scientific">Drosophila yakuba</name>
    <name type="common">Fruit fly</name>
    <dbReference type="NCBI Taxonomy" id="7245"/>
    <lineage>
        <taxon>Eukaryota</taxon>
        <taxon>Metazoa</taxon>
        <taxon>Ecdysozoa</taxon>
        <taxon>Arthropoda</taxon>
        <taxon>Hexapoda</taxon>
        <taxon>Insecta</taxon>
        <taxon>Pterygota</taxon>
        <taxon>Neoptera</taxon>
        <taxon>Endopterygota</taxon>
        <taxon>Diptera</taxon>
        <taxon>Brachycera</taxon>
        <taxon>Muscomorpha</taxon>
        <taxon>Ephydroidea</taxon>
        <taxon>Drosophilidae</taxon>
        <taxon>Drosophila</taxon>
        <taxon>Sophophora</taxon>
    </lineage>
</organism>
<evidence type="ECO:0000256" key="4">
    <source>
        <dbReference type="ARBA" id="ARBA00022989"/>
    </source>
</evidence>
<comment type="subcellular location">
    <subcellularLocation>
        <location evidence="1">Membrane</location>
        <topology evidence="1">Multi-pass membrane protein</topology>
    </subcellularLocation>
</comment>
<evidence type="ECO:0000313" key="11">
    <source>
        <dbReference type="Proteomes" id="UP000002282"/>
    </source>
</evidence>
<dbReference type="InterPro" id="IPR011701">
    <property type="entry name" value="MFS"/>
</dbReference>
<keyword evidence="3 8" id="KW-0812">Transmembrane</keyword>
<feature type="region of interest" description="Disordered" evidence="7">
    <location>
        <begin position="557"/>
        <end position="601"/>
    </location>
</feature>
<dbReference type="KEGG" id="dya:Dyak_GE16770"/>
<feature type="transmembrane region" description="Helical" evidence="8">
    <location>
        <begin position="165"/>
        <end position="187"/>
    </location>
</feature>
<feature type="transmembrane region" description="Helical" evidence="8">
    <location>
        <begin position="500"/>
        <end position="523"/>
    </location>
</feature>
<reference evidence="10 11" key="1">
    <citation type="journal article" date="2007" name="Nature">
        <title>Evolution of genes and genomes on the Drosophila phylogeny.</title>
        <authorList>
            <consortium name="Drosophila 12 Genomes Consortium"/>
            <person name="Clark A.G."/>
            <person name="Eisen M.B."/>
            <person name="Smith D.R."/>
            <person name="Bergman C.M."/>
            <person name="Oliver B."/>
            <person name="Markow T.A."/>
            <person name="Kaufman T.C."/>
            <person name="Kellis M."/>
            <person name="Gelbart W."/>
            <person name="Iyer V.N."/>
            <person name="Pollard D.A."/>
            <person name="Sackton T.B."/>
            <person name="Larracuente A.M."/>
            <person name="Singh N.D."/>
            <person name="Abad J.P."/>
            <person name="Abt D.N."/>
            <person name="Adryan B."/>
            <person name="Aguade M."/>
            <person name="Akashi H."/>
            <person name="Anderson W.W."/>
            <person name="Aquadro C.F."/>
            <person name="Ardell D.H."/>
            <person name="Arguello R."/>
            <person name="Artieri C.G."/>
            <person name="Barbash D.A."/>
            <person name="Barker D."/>
            <person name="Barsanti P."/>
            <person name="Batterham P."/>
            <person name="Batzoglou S."/>
            <person name="Begun D."/>
            <person name="Bhutkar A."/>
            <person name="Blanco E."/>
            <person name="Bosak S.A."/>
            <person name="Bradley R.K."/>
            <person name="Brand A.D."/>
            <person name="Brent M.R."/>
            <person name="Brooks A.N."/>
            <person name="Brown R.H."/>
            <person name="Butlin R.K."/>
            <person name="Caggese C."/>
            <person name="Calvi B.R."/>
            <person name="Bernardo de Carvalho A."/>
            <person name="Caspi A."/>
            <person name="Castrezana S."/>
            <person name="Celniker S.E."/>
            <person name="Chang J.L."/>
            <person name="Chapple C."/>
            <person name="Chatterji S."/>
            <person name="Chinwalla A."/>
            <person name="Civetta A."/>
            <person name="Clifton S.W."/>
            <person name="Comeron J.M."/>
            <person name="Costello J.C."/>
            <person name="Coyne J.A."/>
            <person name="Daub J."/>
            <person name="David R.G."/>
            <person name="Delcher A.L."/>
            <person name="Delehaunty K."/>
            <person name="Do C.B."/>
            <person name="Ebling H."/>
            <person name="Edwards K."/>
            <person name="Eickbush T."/>
            <person name="Evans J.D."/>
            <person name="Filipski A."/>
            <person name="Findeiss S."/>
            <person name="Freyhult E."/>
            <person name="Fulton L."/>
            <person name="Fulton R."/>
            <person name="Garcia A.C."/>
            <person name="Gardiner A."/>
            <person name="Garfield D.A."/>
            <person name="Garvin B.E."/>
            <person name="Gibson G."/>
            <person name="Gilbert D."/>
            <person name="Gnerre S."/>
            <person name="Godfrey J."/>
            <person name="Good R."/>
            <person name="Gotea V."/>
            <person name="Gravely B."/>
            <person name="Greenberg A.J."/>
            <person name="Griffiths-Jones S."/>
            <person name="Gross S."/>
            <person name="Guigo R."/>
            <person name="Gustafson E.A."/>
            <person name="Haerty W."/>
            <person name="Hahn M.W."/>
            <person name="Halligan D.L."/>
            <person name="Halpern A.L."/>
            <person name="Halter G.M."/>
            <person name="Han M.V."/>
            <person name="Heger A."/>
            <person name="Hillier L."/>
            <person name="Hinrichs A.S."/>
            <person name="Holmes I."/>
            <person name="Hoskins R.A."/>
            <person name="Hubisz M.J."/>
            <person name="Hultmark D."/>
            <person name="Huntley M.A."/>
            <person name="Jaffe D.B."/>
            <person name="Jagadeeshan S."/>
            <person name="Jeck W.R."/>
            <person name="Johnson J."/>
            <person name="Jones C.D."/>
            <person name="Jordan W.C."/>
            <person name="Karpen G.H."/>
            <person name="Kataoka E."/>
            <person name="Keightley P.D."/>
            <person name="Kheradpour P."/>
            <person name="Kirkness E.F."/>
            <person name="Koerich L.B."/>
            <person name="Kristiansen K."/>
            <person name="Kudrna D."/>
            <person name="Kulathinal R.J."/>
            <person name="Kumar S."/>
            <person name="Kwok R."/>
            <person name="Lander E."/>
            <person name="Langley C.H."/>
            <person name="Lapoint R."/>
            <person name="Lazzaro B.P."/>
            <person name="Lee S.J."/>
            <person name="Levesque L."/>
            <person name="Li R."/>
            <person name="Lin C.F."/>
            <person name="Lin M.F."/>
            <person name="Lindblad-Toh K."/>
            <person name="Llopart A."/>
            <person name="Long M."/>
            <person name="Low L."/>
            <person name="Lozovsky E."/>
            <person name="Lu J."/>
            <person name="Luo M."/>
            <person name="Machado C.A."/>
            <person name="Makalowski W."/>
            <person name="Marzo M."/>
            <person name="Matsuda M."/>
            <person name="Matzkin L."/>
            <person name="McAllister B."/>
            <person name="McBride C.S."/>
            <person name="McKernan B."/>
            <person name="McKernan K."/>
            <person name="Mendez-Lago M."/>
            <person name="Minx P."/>
            <person name="Mollenhauer M.U."/>
            <person name="Montooth K."/>
            <person name="Mount S.M."/>
            <person name="Mu X."/>
            <person name="Myers E."/>
            <person name="Negre B."/>
            <person name="Newfeld S."/>
            <person name="Nielsen R."/>
            <person name="Noor M.A."/>
            <person name="O'Grady P."/>
            <person name="Pachter L."/>
            <person name="Papaceit M."/>
            <person name="Parisi M.J."/>
            <person name="Parisi M."/>
            <person name="Parts L."/>
            <person name="Pedersen J.S."/>
            <person name="Pesole G."/>
            <person name="Phillippy A.M."/>
            <person name="Ponting C.P."/>
            <person name="Pop M."/>
            <person name="Porcelli D."/>
            <person name="Powell J.R."/>
            <person name="Prohaska S."/>
            <person name="Pruitt K."/>
            <person name="Puig M."/>
            <person name="Quesneville H."/>
            <person name="Ram K.R."/>
            <person name="Rand D."/>
            <person name="Rasmussen M.D."/>
            <person name="Reed L.K."/>
            <person name="Reenan R."/>
            <person name="Reily A."/>
            <person name="Remington K.A."/>
            <person name="Rieger T.T."/>
            <person name="Ritchie M.G."/>
            <person name="Robin C."/>
            <person name="Rogers Y.H."/>
            <person name="Rohde C."/>
            <person name="Rozas J."/>
            <person name="Rubenfield M.J."/>
            <person name="Ruiz A."/>
            <person name="Russo S."/>
            <person name="Salzberg S.L."/>
            <person name="Sanchez-Gracia A."/>
            <person name="Saranga D.J."/>
            <person name="Sato H."/>
            <person name="Schaeffer S.W."/>
            <person name="Schatz M.C."/>
            <person name="Schlenke T."/>
            <person name="Schwartz R."/>
            <person name="Segarra C."/>
            <person name="Singh R.S."/>
            <person name="Sirot L."/>
            <person name="Sirota M."/>
            <person name="Sisneros N.B."/>
            <person name="Smith C.D."/>
            <person name="Smith T.F."/>
            <person name="Spieth J."/>
            <person name="Stage D.E."/>
            <person name="Stark A."/>
            <person name="Stephan W."/>
            <person name="Strausberg R.L."/>
            <person name="Strempel S."/>
            <person name="Sturgill D."/>
            <person name="Sutton G."/>
            <person name="Sutton G.G."/>
            <person name="Tao W."/>
            <person name="Teichmann S."/>
            <person name="Tobari Y.N."/>
            <person name="Tomimura Y."/>
            <person name="Tsolas J.M."/>
            <person name="Valente V.L."/>
            <person name="Venter E."/>
            <person name="Venter J.C."/>
            <person name="Vicario S."/>
            <person name="Vieira F.G."/>
            <person name="Vilella A.J."/>
            <person name="Villasante A."/>
            <person name="Walenz B."/>
            <person name="Wang J."/>
            <person name="Wasserman M."/>
            <person name="Watts T."/>
            <person name="Wilson D."/>
            <person name="Wilson R.K."/>
            <person name="Wing R.A."/>
            <person name="Wolfner M.F."/>
            <person name="Wong A."/>
            <person name="Wong G.K."/>
            <person name="Wu C.I."/>
            <person name="Wu G."/>
            <person name="Yamamoto D."/>
            <person name="Yang H.P."/>
            <person name="Yang S.P."/>
            <person name="Yorke J.A."/>
            <person name="Yoshida K."/>
            <person name="Zdobnov E."/>
            <person name="Zhang P."/>
            <person name="Zhang Y."/>
            <person name="Zimin A.V."/>
            <person name="Baldwin J."/>
            <person name="Abdouelleil A."/>
            <person name="Abdulkadir J."/>
            <person name="Abebe A."/>
            <person name="Abera B."/>
            <person name="Abreu J."/>
            <person name="Acer S.C."/>
            <person name="Aftuck L."/>
            <person name="Alexander A."/>
            <person name="An P."/>
            <person name="Anderson E."/>
            <person name="Anderson S."/>
            <person name="Arachi H."/>
            <person name="Azer M."/>
            <person name="Bachantsang P."/>
            <person name="Barry A."/>
            <person name="Bayul T."/>
            <person name="Berlin A."/>
            <person name="Bessette D."/>
            <person name="Bloom T."/>
            <person name="Blye J."/>
            <person name="Boguslavskiy L."/>
            <person name="Bonnet C."/>
            <person name="Boukhgalter B."/>
            <person name="Bourzgui I."/>
            <person name="Brown A."/>
            <person name="Cahill P."/>
            <person name="Channer S."/>
            <person name="Cheshatsang Y."/>
            <person name="Chuda L."/>
            <person name="Citroen M."/>
            <person name="Collymore A."/>
            <person name="Cooke P."/>
            <person name="Costello M."/>
            <person name="D'Aco K."/>
            <person name="Daza R."/>
            <person name="De Haan G."/>
            <person name="DeGray S."/>
            <person name="DeMaso C."/>
            <person name="Dhargay N."/>
            <person name="Dooley K."/>
            <person name="Dooley E."/>
            <person name="Doricent M."/>
            <person name="Dorje P."/>
            <person name="Dorjee K."/>
            <person name="Dupes A."/>
            <person name="Elong R."/>
            <person name="Falk J."/>
            <person name="Farina A."/>
            <person name="Faro S."/>
            <person name="Ferguson D."/>
            <person name="Fisher S."/>
            <person name="Foley C.D."/>
            <person name="Franke A."/>
            <person name="Friedrich D."/>
            <person name="Gadbois L."/>
            <person name="Gearin G."/>
            <person name="Gearin C.R."/>
            <person name="Giannoukos G."/>
            <person name="Goode T."/>
            <person name="Graham J."/>
            <person name="Grandbois E."/>
            <person name="Grewal S."/>
            <person name="Gyaltsen K."/>
            <person name="Hafez N."/>
            <person name="Hagos B."/>
            <person name="Hall J."/>
            <person name="Henson C."/>
            <person name="Hollinger A."/>
            <person name="Honan T."/>
            <person name="Huard M.D."/>
            <person name="Hughes L."/>
            <person name="Hurhula B."/>
            <person name="Husby M.E."/>
            <person name="Kamat A."/>
            <person name="Kanga B."/>
            <person name="Kashin S."/>
            <person name="Khazanovich D."/>
            <person name="Kisner P."/>
            <person name="Lance K."/>
            <person name="Lara M."/>
            <person name="Lee W."/>
            <person name="Lennon N."/>
            <person name="Letendre F."/>
            <person name="LeVine R."/>
            <person name="Lipovsky A."/>
            <person name="Liu X."/>
            <person name="Liu J."/>
            <person name="Liu S."/>
            <person name="Lokyitsang T."/>
            <person name="Lokyitsang Y."/>
            <person name="Lubonja R."/>
            <person name="Lui A."/>
            <person name="MacDonald P."/>
            <person name="Magnisalis V."/>
            <person name="Maru K."/>
            <person name="Matthews C."/>
            <person name="McCusker W."/>
            <person name="McDonough S."/>
            <person name="Mehta T."/>
            <person name="Meldrim J."/>
            <person name="Meneus L."/>
            <person name="Mihai O."/>
            <person name="Mihalev A."/>
            <person name="Mihova T."/>
            <person name="Mittelman R."/>
            <person name="Mlenga V."/>
            <person name="Montmayeur A."/>
            <person name="Mulrain L."/>
            <person name="Navidi A."/>
            <person name="Naylor J."/>
            <person name="Negash T."/>
            <person name="Nguyen T."/>
            <person name="Nguyen N."/>
            <person name="Nicol R."/>
            <person name="Norbu C."/>
            <person name="Norbu N."/>
            <person name="Novod N."/>
            <person name="O'Neill B."/>
            <person name="Osman S."/>
            <person name="Markiewicz E."/>
            <person name="Oyono O.L."/>
            <person name="Patti C."/>
            <person name="Phunkhang P."/>
            <person name="Pierre F."/>
            <person name="Priest M."/>
            <person name="Raghuraman S."/>
            <person name="Rege F."/>
            <person name="Reyes R."/>
            <person name="Rise C."/>
            <person name="Rogov P."/>
            <person name="Ross K."/>
            <person name="Ryan E."/>
            <person name="Settipalli S."/>
            <person name="Shea T."/>
            <person name="Sherpa N."/>
            <person name="Shi L."/>
            <person name="Shih D."/>
            <person name="Sparrow T."/>
            <person name="Spaulding J."/>
            <person name="Stalker J."/>
            <person name="Stange-Thomann N."/>
            <person name="Stavropoulos S."/>
            <person name="Stone C."/>
            <person name="Strader C."/>
            <person name="Tesfaye S."/>
            <person name="Thomson T."/>
            <person name="Thoulutsang Y."/>
            <person name="Thoulutsang D."/>
            <person name="Topham K."/>
            <person name="Topping I."/>
            <person name="Tsamla T."/>
            <person name="Vassiliev H."/>
            <person name="Vo A."/>
            <person name="Wangchuk T."/>
            <person name="Wangdi T."/>
            <person name="Weiand M."/>
            <person name="Wilkinson J."/>
            <person name="Wilson A."/>
            <person name="Yadav S."/>
            <person name="Young G."/>
            <person name="Yu Q."/>
            <person name="Zembek L."/>
            <person name="Zhong D."/>
            <person name="Zimmer A."/>
            <person name="Zwirko Z."/>
            <person name="Jaffe D.B."/>
            <person name="Alvarez P."/>
            <person name="Brockman W."/>
            <person name="Butler J."/>
            <person name="Chin C."/>
            <person name="Gnerre S."/>
            <person name="Grabherr M."/>
            <person name="Kleber M."/>
            <person name="Mauceli E."/>
            <person name="MacCallum I."/>
        </authorList>
    </citation>
    <scope>NUCLEOTIDE SEQUENCE [LARGE SCALE GENOMIC DNA]</scope>
    <source>
        <strain evidence="11">Tai18E2 / Tucson 14021-0261.01</strain>
    </source>
</reference>
<evidence type="ECO:0000256" key="3">
    <source>
        <dbReference type="ARBA" id="ARBA00022692"/>
    </source>
</evidence>
<dbReference type="SUPFAM" id="SSF103473">
    <property type="entry name" value="MFS general substrate transporter"/>
    <property type="match status" value="1"/>
</dbReference>
<dbReference type="eggNOG" id="KOG1330">
    <property type="taxonomic scope" value="Eukaryota"/>
</dbReference>
<dbReference type="EMBL" id="CM000162">
    <property type="protein sequence ID" value="EDX01042.2"/>
    <property type="molecule type" value="Genomic_DNA"/>
</dbReference>
<dbReference type="GO" id="GO:0022857">
    <property type="term" value="F:transmembrane transporter activity"/>
    <property type="evidence" value="ECO:0007669"/>
    <property type="project" value="InterPro"/>
</dbReference>
<feature type="transmembrane region" description="Helical" evidence="8">
    <location>
        <begin position="81"/>
        <end position="100"/>
    </location>
</feature>
<accession>B4PZ75</accession>
<dbReference type="PROSITE" id="PS50850">
    <property type="entry name" value="MFS"/>
    <property type="match status" value="1"/>
</dbReference>
<feature type="transmembrane region" description="Helical" evidence="8">
    <location>
        <begin position="436"/>
        <end position="458"/>
    </location>
</feature>
<evidence type="ECO:0000256" key="8">
    <source>
        <dbReference type="SAM" id="Phobius"/>
    </source>
</evidence>
<dbReference type="GO" id="GO:0016020">
    <property type="term" value="C:membrane"/>
    <property type="evidence" value="ECO:0007669"/>
    <property type="project" value="UniProtKB-SubCell"/>
</dbReference>
<dbReference type="CDD" id="cd17328">
    <property type="entry name" value="MFS_spinster_like"/>
    <property type="match status" value="1"/>
</dbReference>
<evidence type="ECO:0000256" key="7">
    <source>
        <dbReference type="SAM" id="MobiDB-lite"/>
    </source>
</evidence>
<feature type="transmembrane region" description="Helical" evidence="8">
    <location>
        <begin position="284"/>
        <end position="308"/>
    </location>
</feature>
<feature type="transmembrane region" description="Helical" evidence="8">
    <location>
        <begin position="252"/>
        <end position="272"/>
    </location>
</feature>
<feature type="transmembrane region" description="Helical" evidence="8">
    <location>
        <begin position="29"/>
        <end position="47"/>
    </location>
</feature>
<dbReference type="Pfam" id="PF07690">
    <property type="entry name" value="MFS_1"/>
    <property type="match status" value="1"/>
</dbReference>
<feature type="transmembrane region" description="Helical" evidence="8">
    <location>
        <begin position="408"/>
        <end position="430"/>
    </location>
</feature>
<keyword evidence="4 8" id="KW-1133">Transmembrane helix</keyword>
<feature type="transmembrane region" description="Helical" evidence="8">
    <location>
        <begin position="194"/>
        <end position="211"/>
    </location>
</feature>
<dbReference type="OrthoDB" id="3639251at2759"/>
<evidence type="ECO:0000256" key="1">
    <source>
        <dbReference type="ARBA" id="ARBA00004141"/>
    </source>
</evidence>
<comment type="similarity">
    <text evidence="6">Belongs to the major facilitator superfamily. Spinster (TC 2.A.1.49) family.</text>
</comment>
<dbReference type="HOGENOM" id="CLU_001265_5_12_1"/>
<protein>
    <submittedName>
        <fullName evidence="10">Uncharacterized protein, isoform A</fullName>
    </submittedName>
</protein>
<gene>
    <name evidence="10" type="primary">Dyak\GE16770</name>
    <name evidence="10" type="synonym">dyak_GLEANR_18160</name>
    <name evidence="10" type="synonym">GE16770</name>
    <name evidence="10" type="ORF">Dyak_GE16770</name>
</gene>
<keyword evidence="5 8" id="KW-0472">Membrane</keyword>
<feature type="domain" description="Major facilitator superfamily (MFS) profile" evidence="9">
    <location>
        <begin position="82"/>
        <end position="524"/>
    </location>
</feature>
<sequence length="601" mass="65778">MFSSLPTHSVQMRNAIVMVLSLGMRCSQIASQLGLCTFLLVLVYNIVNGCINQCRTPVSSAVNGHNMIPVLEKLSGFYNSYVLAVLTIGYILGELGHYLIGVTSKQTAIELDYGDHACQQNTSMFNRHELPTQCSAVGNETSCYALDFNGTGYCEWNYNGLGIDYQILAGPTFILIFTIAGVFMGFAADKYNRVNMLTVCTVIFGIAMILQGTVKEYWQLVILRMIMAAGESGCNPLATGIMSDIFPEDKRALVMAIFNWGIYGGYGIAFPVGRYITKLNFWNLGWRVCYLGAGVLTVIMAALTGTTLREPERKAIGEGDRQTSSGKPVSLWQVIKSPAMIMLMIAASIRHCGGMTFAYNADLYYNTYFPDVDLGWWLFGVTIGIGSVGVVVGGIVSDKIVAKMGIRSRAFVLAVSQLIATLPAFGSVYFDPLWAMITLGLSYFFAEMWFGIVFAIVVEIVPLRVRSSTIGVFLFVMNNIGGNLPILVDPVAKVLGYRGSIMIFYAGFYGISSILFFITCFLLEGKPEEVGQPESPKSHPDAVLNARHMHGHDNSVFSVDETLPSNGRPAQLPQHLQMSSNGYDKSQISPPRQNGAESSRL</sequence>